<name>A0A336L9Z7_CULSO</name>
<keyword evidence="4" id="KW-1015">Disulfide bond</keyword>
<dbReference type="PROSITE" id="PS00122">
    <property type="entry name" value="CARBOXYLESTERASE_B_1"/>
    <property type="match status" value="1"/>
</dbReference>
<protein>
    <recommendedName>
        <fullName evidence="6">Carboxylic ester hydrolase</fullName>
        <ecNumber evidence="6">3.1.1.-</ecNumber>
    </recommendedName>
</protein>
<keyword evidence="3 6" id="KW-0378">Hydrolase</keyword>
<dbReference type="Gene3D" id="3.40.50.1820">
    <property type="entry name" value="alpha/beta hydrolase"/>
    <property type="match status" value="1"/>
</dbReference>
<dbReference type="PROSITE" id="PS00941">
    <property type="entry name" value="CARBOXYLESTERASE_B_2"/>
    <property type="match status" value="1"/>
</dbReference>
<dbReference type="EMBL" id="UFQS01001406">
    <property type="protein sequence ID" value="SSX10728.1"/>
    <property type="molecule type" value="Genomic_DNA"/>
</dbReference>
<gene>
    <name evidence="8" type="primary">CSON002432</name>
</gene>
<dbReference type="PANTHER" id="PTHR11559">
    <property type="entry name" value="CARBOXYLESTERASE"/>
    <property type="match status" value="1"/>
</dbReference>
<feature type="domain" description="Carboxylesterase type B" evidence="7">
    <location>
        <begin position="13"/>
        <end position="504"/>
    </location>
</feature>
<evidence type="ECO:0000313" key="9">
    <source>
        <dbReference type="EMBL" id="SSX30410.1"/>
    </source>
</evidence>
<evidence type="ECO:0000256" key="1">
    <source>
        <dbReference type="ARBA" id="ARBA00005964"/>
    </source>
</evidence>
<reference evidence="9" key="2">
    <citation type="submission" date="2018-07" db="EMBL/GenBank/DDBJ databases">
        <authorList>
            <person name="Quirk P.G."/>
            <person name="Krulwich T.A."/>
        </authorList>
    </citation>
    <scope>NUCLEOTIDE SEQUENCE</scope>
</reference>
<keyword evidence="2" id="KW-0719">Serine esterase</keyword>
<dbReference type="VEuPathDB" id="VectorBase:CSON002432"/>
<dbReference type="InterPro" id="IPR050309">
    <property type="entry name" value="Type-B_Carboxylest/Lipase"/>
</dbReference>
<keyword evidence="5" id="KW-0325">Glycoprotein</keyword>
<dbReference type="OMA" id="EKLVSWK"/>
<dbReference type="GO" id="GO:0052689">
    <property type="term" value="F:carboxylic ester hydrolase activity"/>
    <property type="evidence" value="ECO:0007669"/>
    <property type="project" value="UniProtKB-KW"/>
</dbReference>
<dbReference type="EC" id="3.1.1.-" evidence="6"/>
<proteinExistence type="inferred from homology"/>
<dbReference type="EMBL" id="UFQT01001406">
    <property type="protein sequence ID" value="SSX30410.1"/>
    <property type="molecule type" value="Genomic_DNA"/>
</dbReference>
<evidence type="ECO:0000259" key="7">
    <source>
        <dbReference type="Pfam" id="PF00135"/>
    </source>
</evidence>
<evidence type="ECO:0000256" key="3">
    <source>
        <dbReference type="ARBA" id="ARBA00022801"/>
    </source>
</evidence>
<sequence length="536" mass="60459">MLICLCLLPTENPVKTPYGDLKGEDRGHYIAFEGIPYAEPPVGDLRFEPPVPFKSNWKGVRDASKAGSACLQWNHFLLEKDDKVYGDEDCLYLNIYTPKNYSIGQKIPVIVHIHGGAFMFGAGDIYGPKFVTTRPLIHVNLNYRLGPFGYLSSSDALIPGNMGMKDQATALKYIKDNIELFGGDSSKITITGFSAGGASVHLHYMSEWSTGLFNNGISHSGSSLDCWVMQHNTEEKFDFVVQRTKCQNDNRQKIVECLKKAPANDIVRLVGELQPYLYNPYNVFGVVPEPAAQNGKPFITDYPRNLLKAGKVQKLPWLITETKDEGLYPVAEFIRKPEYLPFIDANWDLVGPNLLHYNRTVPSDKMNEVSDMIRKHYLGDEPINEETYKRFCDISSNRLFHIGCDESVRIQGKYMPVYMYYYTYKLSFGIAELFAGKRDELLGVSHGDDVLLAVSVDPAAHDMPEGELKMQAALLDLYENYAKTSVPKLGKFTLVRSEAEDVLKYTEIAGPDDISIKTNDNFGDHQFWETLPFDEP</sequence>
<dbReference type="SUPFAM" id="SSF53474">
    <property type="entry name" value="alpha/beta-Hydrolases"/>
    <property type="match status" value="1"/>
</dbReference>
<dbReference type="InterPro" id="IPR002018">
    <property type="entry name" value="CarbesteraseB"/>
</dbReference>
<evidence type="ECO:0000256" key="5">
    <source>
        <dbReference type="ARBA" id="ARBA00023180"/>
    </source>
</evidence>
<organism evidence="8">
    <name type="scientific">Culicoides sonorensis</name>
    <name type="common">Biting midge</name>
    <dbReference type="NCBI Taxonomy" id="179676"/>
    <lineage>
        <taxon>Eukaryota</taxon>
        <taxon>Metazoa</taxon>
        <taxon>Ecdysozoa</taxon>
        <taxon>Arthropoda</taxon>
        <taxon>Hexapoda</taxon>
        <taxon>Insecta</taxon>
        <taxon>Pterygota</taxon>
        <taxon>Neoptera</taxon>
        <taxon>Endopterygota</taxon>
        <taxon>Diptera</taxon>
        <taxon>Nematocera</taxon>
        <taxon>Chironomoidea</taxon>
        <taxon>Ceratopogonidae</taxon>
        <taxon>Ceratopogoninae</taxon>
        <taxon>Culicoides</taxon>
        <taxon>Monoculicoides</taxon>
    </lineage>
</organism>
<dbReference type="InterPro" id="IPR019819">
    <property type="entry name" value="Carboxylesterase_B_CS"/>
</dbReference>
<evidence type="ECO:0000256" key="2">
    <source>
        <dbReference type="ARBA" id="ARBA00022487"/>
    </source>
</evidence>
<dbReference type="Pfam" id="PF00135">
    <property type="entry name" value="COesterase"/>
    <property type="match status" value="1"/>
</dbReference>
<comment type="similarity">
    <text evidence="1 6">Belongs to the type-B carboxylesterase/lipase family.</text>
</comment>
<evidence type="ECO:0000256" key="4">
    <source>
        <dbReference type="ARBA" id="ARBA00023157"/>
    </source>
</evidence>
<dbReference type="AlphaFoldDB" id="A0A336L9Z7"/>
<dbReference type="InterPro" id="IPR029058">
    <property type="entry name" value="AB_hydrolase_fold"/>
</dbReference>
<reference evidence="8" key="1">
    <citation type="submission" date="2018-04" db="EMBL/GenBank/DDBJ databases">
        <authorList>
            <person name="Go L.Y."/>
            <person name="Mitchell J.A."/>
        </authorList>
    </citation>
    <scope>NUCLEOTIDE SEQUENCE</scope>
    <source>
        <tissue evidence="8">Whole organism</tissue>
    </source>
</reference>
<evidence type="ECO:0000313" key="8">
    <source>
        <dbReference type="EMBL" id="SSX10728.1"/>
    </source>
</evidence>
<accession>A0A336L9Z7</accession>
<evidence type="ECO:0000256" key="6">
    <source>
        <dbReference type="RuleBase" id="RU361235"/>
    </source>
</evidence>
<dbReference type="InterPro" id="IPR019826">
    <property type="entry name" value="Carboxylesterase_B_AS"/>
</dbReference>